<dbReference type="RefSeq" id="WP_315724909.1">
    <property type="nucleotide sequence ID" value="NZ_JAVUPU010000003.1"/>
</dbReference>
<dbReference type="Gene3D" id="2.60.120.1440">
    <property type="match status" value="1"/>
</dbReference>
<feature type="transmembrane region" description="Helical" evidence="1">
    <location>
        <begin position="74"/>
        <end position="93"/>
    </location>
</feature>
<evidence type="ECO:0000259" key="3">
    <source>
        <dbReference type="Pfam" id="PF16220"/>
    </source>
</evidence>
<keyword evidence="1" id="KW-0472">Membrane</keyword>
<sequence>MSADVEQQAAEWVARRDAAGLGREQDDAFSEWIGASIANRVAYLRLAEAWRLADQAAALRPAEPEHEARRPWPLIAASIALLIGFAATFGVIVNQPSAQSFNTKVGERQRIALSDGSRIELNTQSALKASVTSRERHIVLARGEAFFEVASNSRLPFVIDAGSKRITVVGTKFSVRRDQGLVEVAVVEGKVRIADTNGERSESAIIAAAGDMMVARANQTLLAHRGVNQVNRETSWRQGVLTFDSETLASAAAEFNRYNVRQLVIAPDVAGMRIGGTFHANDVDDFTYLLRHGFGLRVETDHEKIFVKGGS</sequence>
<protein>
    <submittedName>
        <fullName evidence="4">FecR domain-containing protein</fullName>
    </submittedName>
</protein>
<accession>A0ABU3Q5I1</accession>
<dbReference type="Gene3D" id="3.55.50.30">
    <property type="match status" value="1"/>
</dbReference>
<evidence type="ECO:0000259" key="2">
    <source>
        <dbReference type="Pfam" id="PF04773"/>
    </source>
</evidence>
<dbReference type="Pfam" id="PF04773">
    <property type="entry name" value="FecR"/>
    <property type="match status" value="1"/>
</dbReference>
<keyword evidence="1" id="KW-1133">Transmembrane helix</keyword>
<dbReference type="PANTHER" id="PTHR30273">
    <property type="entry name" value="PERIPLASMIC SIGNAL SENSOR AND SIGMA FACTOR ACTIVATOR FECR-RELATED"/>
    <property type="match status" value="1"/>
</dbReference>
<name>A0ABU3Q5I1_9SPHN</name>
<dbReference type="InterPro" id="IPR006860">
    <property type="entry name" value="FecR"/>
</dbReference>
<dbReference type="InterPro" id="IPR012373">
    <property type="entry name" value="Ferrdict_sens_TM"/>
</dbReference>
<keyword evidence="1" id="KW-0812">Transmembrane</keyword>
<dbReference type="InterPro" id="IPR032623">
    <property type="entry name" value="FecR_N"/>
</dbReference>
<keyword evidence="5" id="KW-1185">Reference proteome</keyword>
<evidence type="ECO:0000313" key="4">
    <source>
        <dbReference type="EMBL" id="MDT9598661.1"/>
    </source>
</evidence>
<dbReference type="Proteomes" id="UP001259572">
    <property type="component" value="Unassembled WGS sequence"/>
</dbReference>
<comment type="caution">
    <text evidence="4">The sequence shown here is derived from an EMBL/GenBank/DDBJ whole genome shotgun (WGS) entry which is preliminary data.</text>
</comment>
<feature type="domain" description="FecR N-terminal" evidence="3">
    <location>
        <begin position="7"/>
        <end position="47"/>
    </location>
</feature>
<proteinExistence type="predicted"/>
<evidence type="ECO:0000256" key="1">
    <source>
        <dbReference type="SAM" id="Phobius"/>
    </source>
</evidence>
<evidence type="ECO:0000313" key="5">
    <source>
        <dbReference type="Proteomes" id="UP001259572"/>
    </source>
</evidence>
<dbReference type="PANTHER" id="PTHR30273:SF2">
    <property type="entry name" value="PROTEIN FECR"/>
    <property type="match status" value="1"/>
</dbReference>
<organism evidence="4 5">
    <name type="scientific">Sphingosinicella rhizophila</name>
    <dbReference type="NCBI Taxonomy" id="3050082"/>
    <lineage>
        <taxon>Bacteria</taxon>
        <taxon>Pseudomonadati</taxon>
        <taxon>Pseudomonadota</taxon>
        <taxon>Alphaproteobacteria</taxon>
        <taxon>Sphingomonadales</taxon>
        <taxon>Sphingosinicellaceae</taxon>
        <taxon>Sphingosinicella</taxon>
    </lineage>
</organism>
<gene>
    <name evidence="4" type="ORF">RQX22_06840</name>
</gene>
<dbReference type="EMBL" id="JAVUPU010000003">
    <property type="protein sequence ID" value="MDT9598661.1"/>
    <property type="molecule type" value="Genomic_DNA"/>
</dbReference>
<dbReference type="PIRSF" id="PIRSF018266">
    <property type="entry name" value="FecR"/>
    <property type="match status" value="1"/>
</dbReference>
<dbReference type="Pfam" id="PF16220">
    <property type="entry name" value="DUF4880"/>
    <property type="match status" value="1"/>
</dbReference>
<reference evidence="4 5" key="1">
    <citation type="submission" date="2023-05" db="EMBL/GenBank/DDBJ databases">
        <authorList>
            <person name="Guo Y."/>
        </authorList>
    </citation>
    <scope>NUCLEOTIDE SEQUENCE [LARGE SCALE GENOMIC DNA]</scope>
    <source>
        <strain evidence="4 5">GR2756</strain>
    </source>
</reference>
<feature type="domain" description="FecR protein" evidence="2">
    <location>
        <begin position="101"/>
        <end position="192"/>
    </location>
</feature>